<accession>A0A249JY21</accession>
<dbReference type="InterPro" id="IPR038638">
    <property type="entry name" value="RbpA_sf"/>
</dbReference>
<dbReference type="Proteomes" id="UP000217153">
    <property type="component" value="Chromosome"/>
</dbReference>
<dbReference type="InterPro" id="IPR018527">
    <property type="entry name" value="Rubredoxin_Fe_BS"/>
</dbReference>
<feature type="binding site" evidence="2">
    <location>
        <position position="59"/>
    </location>
    <ligand>
        <name>Zn(2+)</name>
        <dbReference type="ChEBI" id="CHEBI:29105"/>
    </ligand>
</feature>
<evidence type="ECO:0000256" key="2">
    <source>
        <dbReference type="HAMAP-Rule" id="MF_01483"/>
    </source>
</evidence>
<dbReference type="InterPro" id="IPR025182">
    <property type="entry name" value="RNApol-bd_RbpA"/>
</dbReference>
<dbReference type="Gene3D" id="2.20.28.270">
    <property type="entry name" value="RNA polymerase-binding protein A"/>
    <property type="match status" value="1"/>
</dbReference>
<organism evidence="4 5">
    <name type="scientific">Candidatus Nanopelagicus limnae</name>
    <dbReference type="NCBI Taxonomy" id="1884634"/>
    <lineage>
        <taxon>Bacteria</taxon>
        <taxon>Bacillati</taxon>
        <taxon>Actinomycetota</taxon>
        <taxon>Actinomycetes</taxon>
        <taxon>Candidatus Nanopelagicales</taxon>
        <taxon>Candidatus Nanopelagicaceae</taxon>
        <taxon>Candidatus Nanopelagicus</taxon>
    </lineage>
</organism>
<evidence type="ECO:0000256" key="1">
    <source>
        <dbReference type="ARBA" id="ARBA00022723"/>
    </source>
</evidence>
<feature type="region of interest" description="Disordered" evidence="3">
    <location>
        <begin position="1"/>
        <end position="21"/>
    </location>
</feature>
<keyword evidence="1 2" id="KW-0479">Metal-binding</keyword>
<feature type="binding site" evidence="2">
    <location>
        <position position="62"/>
    </location>
    <ligand>
        <name>Zn(2+)</name>
        <dbReference type="ChEBI" id="CHEBI:29105"/>
    </ligand>
</feature>
<dbReference type="GO" id="GO:0008270">
    <property type="term" value="F:zinc ion binding"/>
    <property type="evidence" value="ECO:0007669"/>
    <property type="project" value="UniProtKB-UniRule"/>
</dbReference>
<reference evidence="5" key="1">
    <citation type="submission" date="2016-10" db="EMBL/GenBank/DDBJ databases">
        <title>High microdiversification within the ubiquitous acI lineage of Actinobacteria.</title>
        <authorList>
            <person name="Neuenschwander S.M."/>
            <person name="Salcher M."/>
            <person name="Ghai R."/>
            <person name="Pernthaler J."/>
        </authorList>
    </citation>
    <scope>NUCLEOTIDE SEQUENCE [LARGE SCALE GENOMIC DNA]</scope>
</reference>
<feature type="binding site" evidence="2">
    <location>
        <position position="39"/>
    </location>
    <ligand>
        <name>Zn(2+)</name>
        <dbReference type="ChEBI" id="CHEBI:29105"/>
    </ligand>
</feature>
<comment type="subunit">
    <text evidence="2">Forms a complex with the RNAP catalytic core and with free principal sigma factors.</text>
</comment>
<dbReference type="HAMAP" id="MF_01483">
    <property type="entry name" value="RbpA"/>
    <property type="match status" value="1"/>
</dbReference>
<dbReference type="OrthoDB" id="3254820at2"/>
<comment type="cofactor">
    <cofactor evidence="2">
        <name>Zn(2+)</name>
        <dbReference type="ChEBI" id="CHEBI:29105"/>
    </cofactor>
    <text evidence="2">Bind 1 Zn(2+) per subunit.</text>
</comment>
<dbReference type="GO" id="GO:0045893">
    <property type="term" value="P:positive regulation of DNA-templated transcription"/>
    <property type="evidence" value="ECO:0007669"/>
    <property type="project" value="UniProtKB-UniRule"/>
</dbReference>
<gene>
    <name evidence="2" type="primary">rbpA</name>
    <name evidence="4" type="ORF">B1s21122_03600</name>
</gene>
<sequence>MAGGSAIRGSRVGAGPMGEAERGESIARFRVSYWCANGHETKPSFAEDGTVEVPAQWDCPRCGFPAGQDKNKPPMPMKNEPYKTHLAYVKERRTEAEANKILDIALKKLRGDE</sequence>
<feature type="binding site" evidence="2">
    <location>
        <position position="35"/>
    </location>
    <ligand>
        <name>Zn(2+)</name>
        <dbReference type="ChEBI" id="CHEBI:29105"/>
    </ligand>
</feature>
<comment type="function">
    <text evidence="2">Binds to RNA polymerase (RNAP), stimulating transcription from principal, but not alternative sigma factor promoters.</text>
</comment>
<evidence type="ECO:0000313" key="4">
    <source>
        <dbReference type="EMBL" id="ASY09424.1"/>
    </source>
</evidence>
<dbReference type="KEGG" id="abam:B1s21122_03600"/>
<dbReference type="Pfam" id="PF13397">
    <property type="entry name" value="RbpA"/>
    <property type="match status" value="1"/>
</dbReference>
<name>A0A249JY21_9ACTN</name>
<protein>
    <recommendedName>
        <fullName evidence="2">RNA polymerase-binding protein RbpA</fullName>
    </recommendedName>
</protein>
<dbReference type="RefSeq" id="WP_095680732.1">
    <property type="nucleotide sequence ID" value="NZ_CP016768.2"/>
</dbReference>
<keyword evidence="2" id="KW-0862">Zinc</keyword>
<dbReference type="PROSITE" id="PS00202">
    <property type="entry name" value="RUBREDOXIN"/>
    <property type="match status" value="1"/>
</dbReference>
<evidence type="ECO:0000256" key="3">
    <source>
        <dbReference type="SAM" id="MobiDB-lite"/>
    </source>
</evidence>
<dbReference type="AlphaFoldDB" id="A0A249JY21"/>
<dbReference type="EMBL" id="CP016768">
    <property type="protein sequence ID" value="ASY09424.1"/>
    <property type="molecule type" value="Genomic_DNA"/>
</dbReference>
<keyword evidence="2" id="KW-0805">Transcription regulation</keyword>
<keyword evidence="2" id="KW-0804">Transcription</keyword>
<evidence type="ECO:0000313" key="5">
    <source>
        <dbReference type="Proteomes" id="UP000217153"/>
    </source>
</evidence>
<comment type="similarity">
    <text evidence="2">Belongs to the RNA polymerase-binding protein RbpA family.</text>
</comment>
<dbReference type="GO" id="GO:0001000">
    <property type="term" value="F:bacterial-type RNA polymerase core enzyme binding"/>
    <property type="evidence" value="ECO:0007669"/>
    <property type="project" value="UniProtKB-UniRule"/>
</dbReference>
<keyword evidence="5" id="KW-1185">Reference proteome</keyword>
<proteinExistence type="inferred from homology"/>